<dbReference type="Proteomes" id="UP000017661">
    <property type="component" value="Segment"/>
</dbReference>
<dbReference type="KEGG" id="vg:17825273"/>
<evidence type="ECO:0000313" key="1">
    <source>
        <dbReference type="EMBL" id="AGI11773.1"/>
    </source>
</evidence>
<dbReference type="EMBL" id="KC481682">
    <property type="protein sequence ID" value="AGI11773.1"/>
    <property type="molecule type" value="Genomic_DNA"/>
</dbReference>
<protein>
    <recommendedName>
        <fullName evidence="3">Nucleotidyltransferase</fullName>
    </recommendedName>
</protein>
<accession>U5J9E6</accession>
<organism evidence="1 2">
    <name type="scientific">Bacillus phage vB_BanS-Tsamsa</name>
    <dbReference type="NCBI Taxonomy" id="1308863"/>
    <lineage>
        <taxon>Viruses</taxon>
        <taxon>Duplodnaviria</taxon>
        <taxon>Heunggongvirae</taxon>
        <taxon>Uroviricota</taxon>
        <taxon>Caudoviricetes</taxon>
        <taxon>Joanripponvirinae</taxon>
        <taxon>Tsamsavirus</taxon>
        <taxon>Tsamsavirus tsamsa</taxon>
    </lineage>
</organism>
<evidence type="ECO:0008006" key="3">
    <source>
        <dbReference type="Google" id="ProtNLM"/>
    </source>
</evidence>
<dbReference type="GeneID" id="17825273"/>
<keyword evidence="2" id="KW-1185">Reference proteome</keyword>
<dbReference type="OrthoDB" id="22886at10239"/>
<proteinExistence type="predicted"/>
<dbReference type="RefSeq" id="YP_008873385.1">
    <property type="nucleotide sequence ID" value="NC_023007.1"/>
</dbReference>
<reference evidence="1 2" key="1">
    <citation type="journal article" date="2014" name="PLoS ONE">
        <title>Novel Giant Siphovirus from Bacillus anthracis Features Unusual Genome Characteristics.</title>
        <authorList>
            <person name="Ganz H.H."/>
            <person name="Law C."/>
            <person name="Schmuki M."/>
            <person name="Eichenseher F."/>
            <person name="Calendar R."/>
            <person name="Loessner M.J."/>
            <person name="Getz W.M."/>
            <person name="Korlach J."/>
            <person name="Beyer W."/>
            <person name="Klumpp J."/>
        </authorList>
    </citation>
    <scope>NUCLEOTIDE SEQUENCE [LARGE SCALE GENOMIC DNA]</scope>
</reference>
<evidence type="ECO:0000313" key="2">
    <source>
        <dbReference type="Proteomes" id="UP000017661"/>
    </source>
</evidence>
<name>U5J9E6_9CAUD</name>
<sequence>MKIILFFLTRTKINDIIGFTEGMMLMKILNRNVVMKALVGSNNYNLQTEERVIDGRIILASDKDYKAFITPTFEELYRKTMFAKSEIGTTEDIEIHDVRKLPDLFWKASLNYLEPLYSKELWMDGSIEMQEIYNLRQEIFNMNLPTMIKALYGTYRQKMKLLPKGTESTQVLVDLFGYDTKQGQHAYRHLDFAIKYAELDFKNPEQAFRYSGGDLDFMTEMKFGSFRQEVLENMLQFIEESRFKHIESKYMEAKPNEELKEHVDNLIMSIVRKNLVA</sequence>